<comment type="caution">
    <text evidence="1">The sequence shown here is derived from an EMBL/GenBank/DDBJ whole genome shotgun (WGS) entry which is preliminary data.</text>
</comment>
<dbReference type="Proteomes" id="UP001153331">
    <property type="component" value="Unassembled WGS sequence"/>
</dbReference>
<protein>
    <submittedName>
        <fullName evidence="1">Uncharacterized protein</fullName>
    </submittedName>
</protein>
<name>A0ACC2I3Q8_9PLEO</name>
<evidence type="ECO:0000313" key="2">
    <source>
        <dbReference type="Proteomes" id="UP001153331"/>
    </source>
</evidence>
<organism evidence="1 2">
    <name type="scientific">Boeremia exigua</name>
    <dbReference type="NCBI Taxonomy" id="749465"/>
    <lineage>
        <taxon>Eukaryota</taxon>
        <taxon>Fungi</taxon>
        <taxon>Dikarya</taxon>
        <taxon>Ascomycota</taxon>
        <taxon>Pezizomycotina</taxon>
        <taxon>Dothideomycetes</taxon>
        <taxon>Pleosporomycetidae</taxon>
        <taxon>Pleosporales</taxon>
        <taxon>Pleosporineae</taxon>
        <taxon>Didymellaceae</taxon>
        <taxon>Boeremia</taxon>
    </lineage>
</organism>
<evidence type="ECO:0000313" key="1">
    <source>
        <dbReference type="EMBL" id="KAJ8109396.1"/>
    </source>
</evidence>
<accession>A0ACC2I3Q8</accession>
<sequence>MYCQQTEVEVNSSRTMPALPVGQVSPPISRTSPRALDAAPPTLFPAAIFTKHTSIRPKSDTQAYLQSDLQTPQLNDIHHLLWLAGLPNAARPLHRQKLLGRSILISEDPNEHLVWFENEIYIKPLPDYLFEYDFWASSICADNELRLAASGLLLSYAWLVQHKSDLAIAQDVGLLPKELDWSAWTQFLDTFLNNINLQTLEHVSKRYHYGELRLTRLNTIYRFAPPKYTLHSLVRGYRNKSTWYQAFFTRHFRWMLAVFAIFSVVLSALQVGLATDRLQNVDSFQAASYGSAVTSLVAIVAKASFLFIIIMSFKPKGPVVRVSGLPQCGGRFTNSQLDNLLRRALQKHVLYKDKRALSVHELSVEIVPSCTNDSEQVALVEFHDGLPDCFSGLGTERIKTDQLDVSIDNHFYGFTQLYRPKAGAPITADIIAITGLDGHAYGSWRGKSSGTMWLRDILSKNMPQCRTMTYGYNSKLSQHGFGNIVDYSRKFLDEIRDIRSTDKSIHRPIIFVAHSFGGIILAQSLISASRTNKAYDPVVAALHTATCGLLLFGIPHQGLIVDDIEAMLAANKNKSRSALLDQLKIGSHALRSIQEPFRELIVDSGYKIISFYETHATPRLEFDHASKRWMRSGVHQIAVDPNSALLQLPSHLERKVPISANHSTIVKFEAKSSPGFCTVLRYMKEFEREALSFDKAQPRTQGIQLPATRNLQPGGSNISTRYVDNARVATAAF</sequence>
<gene>
    <name evidence="1" type="ORF">OPT61_g7492</name>
</gene>
<reference evidence="1" key="1">
    <citation type="submission" date="2022-11" db="EMBL/GenBank/DDBJ databases">
        <title>Genome Sequence of Boeremia exigua.</title>
        <authorList>
            <person name="Buettner E."/>
        </authorList>
    </citation>
    <scope>NUCLEOTIDE SEQUENCE</scope>
    <source>
        <strain evidence="1">CU02</strain>
    </source>
</reference>
<proteinExistence type="predicted"/>
<dbReference type="EMBL" id="JAPHNI010000618">
    <property type="protein sequence ID" value="KAJ8109396.1"/>
    <property type="molecule type" value="Genomic_DNA"/>
</dbReference>
<keyword evidence="2" id="KW-1185">Reference proteome</keyword>